<dbReference type="InterPro" id="IPR029055">
    <property type="entry name" value="Ntn_hydrolases_N"/>
</dbReference>
<evidence type="ECO:0000313" key="7">
    <source>
        <dbReference type="Proteomes" id="UP001234880"/>
    </source>
</evidence>
<dbReference type="InterPro" id="IPR051786">
    <property type="entry name" value="ASN_synthetase/amidase"/>
</dbReference>
<dbReference type="PANTHER" id="PTHR43284:SF1">
    <property type="entry name" value="ASPARAGINE SYNTHETASE"/>
    <property type="match status" value="1"/>
</dbReference>
<comment type="caution">
    <text evidence="6">The sequence shown here is derived from an EMBL/GenBank/DDBJ whole genome shotgun (WGS) entry which is preliminary data.</text>
</comment>
<sequence>MGHATGECTVTESPGQKGARLMTAGHCLATAAERQAAVAAASRGDLGPAVLLPGSHLTVWHTGSQAWVFGDGAGVVPVYWREHEGGVWWATAATPLAALTGAPPDLAWLLADLTLTGVDFRLQIAQFKGVRRVPPGSALVFRDHAVPDVVRLPAGPRSTLGKGARRLRDVLTTAVTRRALAAERVTTDLSGGVDSSSVTCLAVAQKPVLAVTYTDARMAGDDDLLFARRIAAEVGGITHRVIDARDAQAKHFDGLEDPDALPTTDLPSMSLGVLPMLAARLAPAAACGSGAHLTGRGGDNVLAAPSSHRVDAFLAGRRLQAFRRATDFARVCRIEPWRAWRQLAATTATPYPRALQRLADQLADPLPATWRPAPIDALAWCSATAAASWLTPAGRRAISQLVSSRVPHAGGHTAPGALHDRLDLEWMAGEHATFDAIARQLWGVPIHAPFLDTAVAAACLSIPPFERARPGVYKPLARVALAQLVPDWLLTRQTKTLFTTSVFDGLAANAPALRRIIAGSRLAAAGLLDARQAAADLESGIAGAPAPLGALHALLVAELWLTRLTTAATHTAWWQPAPQGSIPCP</sequence>
<comment type="catalytic activity">
    <reaction evidence="4">
        <text>L-aspartate + L-glutamine + ATP + H2O = L-asparagine + L-glutamate + AMP + diphosphate + H(+)</text>
        <dbReference type="Rhea" id="RHEA:12228"/>
        <dbReference type="ChEBI" id="CHEBI:15377"/>
        <dbReference type="ChEBI" id="CHEBI:15378"/>
        <dbReference type="ChEBI" id="CHEBI:29985"/>
        <dbReference type="ChEBI" id="CHEBI:29991"/>
        <dbReference type="ChEBI" id="CHEBI:30616"/>
        <dbReference type="ChEBI" id="CHEBI:33019"/>
        <dbReference type="ChEBI" id="CHEBI:58048"/>
        <dbReference type="ChEBI" id="CHEBI:58359"/>
        <dbReference type="ChEBI" id="CHEBI:456215"/>
        <dbReference type="EC" id="6.3.5.4"/>
    </reaction>
</comment>
<dbReference type="SUPFAM" id="SSF52402">
    <property type="entry name" value="Adenine nucleotide alpha hydrolases-like"/>
    <property type="match status" value="1"/>
</dbReference>
<keyword evidence="3" id="KW-0028">Amino-acid biosynthesis</keyword>
<reference evidence="6 7" key="1">
    <citation type="submission" date="2023-07" db="EMBL/GenBank/DDBJ databases">
        <title>Sequencing the genomes of 1000 actinobacteria strains.</title>
        <authorList>
            <person name="Klenk H.-P."/>
        </authorList>
    </citation>
    <scope>NUCLEOTIDE SEQUENCE [LARGE SCALE GENOMIC DNA]</scope>
    <source>
        <strain evidence="6 7">DSM 41600</strain>
    </source>
</reference>
<dbReference type="Gene3D" id="3.60.20.10">
    <property type="entry name" value="Glutamine Phosphoribosylpyrophosphate, subunit 1, domain 1"/>
    <property type="match status" value="1"/>
</dbReference>
<gene>
    <name evidence="6" type="ORF">JOF35_008763</name>
</gene>
<dbReference type="InterPro" id="IPR014729">
    <property type="entry name" value="Rossmann-like_a/b/a_fold"/>
</dbReference>
<dbReference type="EC" id="6.3.5.4" evidence="2"/>
<protein>
    <recommendedName>
        <fullName evidence="2">asparagine synthase (glutamine-hydrolyzing)</fullName>
        <ecNumber evidence="2">6.3.5.4</ecNumber>
    </recommendedName>
</protein>
<comment type="pathway">
    <text evidence="1">Amino-acid biosynthesis; L-asparagine biosynthesis; L-asparagine from L-aspartate (L-Gln route): step 1/1.</text>
</comment>
<dbReference type="GO" id="GO:0004066">
    <property type="term" value="F:asparagine synthase (glutamine-hydrolyzing) activity"/>
    <property type="evidence" value="ECO:0007669"/>
    <property type="project" value="UniProtKB-EC"/>
</dbReference>
<dbReference type="EMBL" id="JAURUE010000003">
    <property type="protein sequence ID" value="MDP9616405.1"/>
    <property type="molecule type" value="Genomic_DNA"/>
</dbReference>
<organism evidence="6 7">
    <name type="scientific">Streptomyces demainii</name>
    <dbReference type="NCBI Taxonomy" id="588122"/>
    <lineage>
        <taxon>Bacteria</taxon>
        <taxon>Bacillati</taxon>
        <taxon>Actinomycetota</taxon>
        <taxon>Actinomycetes</taxon>
        <taxon>Kitasatosporales</taxon>
        <taxon>Streptomycetaceae</taxon>
        <taxon>Streptomyces</taxon>
    </lineage>
</organism>
<evidence type="ECO:0000256" key="4">
    <source>
        <dbReference type="ARBA" id="ARBA00048741"/>
    </source>
</evidence>
<name>A0ABT9L6R5_9ACTN</name>
<dbReference type="Proteomes" id="UP001234880">
    <property type="component" value="Unassembled WGS sequence"/>
</dbReference>
<feature type="domain" description="Asparagine synthetase" evidence="5">
    <location>
        <begin position="167"/>
        <end position="561"/>
    </location>
</feature>
<dbReference type="SUPFAM" id="SSF56235">
    <property type="entry name" value="N-terminal nucleophile aminohydrolases (Ntn hydrolases)"/>
    <property type="match status" value="1"/>
</dbReference>
<dbReference type="InterPro" id="IPR001962">
    <property type="entry name" value="Asn_synthase"/>
</dbReference>
<evidence type="ECO:0000313" key="6">
    <source>
        <dbReference type="EMBL" id="MDP9616405.1"/>
    </source>
</evidence>
<evidence type="ECO:0000259" key="5">
    <source>
        <dbReference type="Pfam" id="PF00733"/>
    </source>
</evidence>
<dbReference type="PANTHER" id="PTHR43284">
    <property type="entry name" value="ASPARAGINE SYNTHETASE (GLUTAMINE-HYDROLYZING)"/>
    <property type="match status" value="1"/>
</dbReference>
<keyword evidence="7" id="KW-1185">Reference proteome</keyword>
<evidence type="ECO:0000256" key="3">
    <source>
        <dbReference type="ARBA" id="ARBA00022888"/>
    </source>
</evidence>
<proteinExistence type="predicted"/>
<keyword evidence="3" id="KW-0061">Asparagine biosynthesis</keyword>
<keyword evidence="6" id="KW-0436">Ligase</keyword>
<dbReference type="RefSeq" id="WP_307112381.1">
    <property type="nucleotide sequence ID" value="NZ_JAURUE010000003.1"/>
</dbReference>
<dbReference type="Gene3D" id="3.40.50.620">
    <property type="entry name" value="HUPs"/>
    <property type="match status" value="2"/>
</dbReference>
<dbReference type="Pfam" id="PF00733">
    <property type="entry name" value="Asn_synthase"/>
    <property type="match status" value="1"/>
</dbReference>
<accession>A0ABT9L6R5</accession>
<evidence type="ECO:0000256" key="2">
    <source>
        <dbReference type="ARBA" id="ARBA00012737"/>
    </source>
</evidence>
<evidence type="ECO:0000256" key="1">
    <source>
        <dbReference type="ARBA" id="ARBA00005187"/>
    </source>
</evidence>